<sequence>MSGVVHHLRLLALRQSAVPAVLLYLVLLAVFYASDAGPPVPAGALTAALLVPVSAWLQRLAATAESGPFADVGLVRVGGRRRQQLARLAAGLLVAAALAVVAVAWAAAANPHPYPVPTVLLLLALHLLLALAGAGLGVLVSPPLRVRAGAAVLAVTGWTLASLVLGWLPPAGPVLEAFAATGSGPGERVVAVLLAGGFAAVTTTAGLLLGARHAR</sequence>
<reference evidence="2 3" key="1">
    <citation type="submission" date="2018-02" db="EMBL/GenBank/DDBJ databases">
        <title>Genomic Encyclopedia of Archaeal and Bacterial Type Strains, Phase II (KMG-II): from individual species to whole genera.</title>
        <authorList>
            <person name="Goeker M."/>
        </authorList>
    </citation>
    <scope>NUCLEOTIDE SEQUENCE [LARGE SCALE GENOMIC DNA]</scope>
    <source>
        <strain evidence="2 3">DSM 22857</strain>
    </source>
</reference>
<name>A0A2S6IVS2_9ACTN</name>
<keyword evidence="1" id="KW-1133">Transmembrane helix</keyword>
<evidence type="ECO:0008006" key="4">
    <source>
        <dbReference type="Google" id="ProtNLM"/>
    </source>
</evidence>
<feature type="transmembrane region" description="Helical" evidence="1">
    <location>
        <begin position="148"/>
        <end position="169"/>
    </location>
</feature>
<organism evidence="2 3">
    <name type="scientific">Kineococcus xinjiangensis</name>
    <dbReference type="NCBI Taxonomy" id="512762"/>
    <lineage>
        <taxon>Bacteria</taxon>
        <taxon>Bacillati</taxon>
        <taxon>Actinomycetota</taxon>
        <taxon>Actinomycetes</taxon>
        <taxon>Kineosporiales</taxon>
        <taxon>Kineosporiaceae</taxon>
        <taxon>Kineococcus</taxon>
    </lineage>
</organism>
<comment type="caution">
    <text evidence="2">The sequence shown here is derived from an EMBL/GenBank/DDBJ whole genome shotgun (WGS) entry which is preliminary data.</text>
</comment>
<dbReference type="RefSeq" id="WP_104430853.1">
    <property type="nucleotide sequence ID" value="NZ_PTJD01000001.1"/>
</dbReference>
<feature type="transmembrane region" description="Helical" evidence="1">
    <location>
        <begin position="85"/>
        <end position="107"/>
    </location>
</feature>
<feature type="transmembrane region" description="Helical" evidence="1">
    <location>
        <begin position="12"/>
        <end position="33"/>
    </location>
</feature>
<dbReference type="EMBL" id="PTJD01000001">
    <property type="protein sequence ID" value="PPK98423.1"/>
    <property type="molecule type" value="Genomic_DNA"/>
</dbReference>
<feature type="transmembrane region" description="Helical" evidence="1">
    <location>
        <begin position="189"/>
        <end position="211"/>
    </location>
</feature>
<dbReference type="Proteomes" id="UP000239485">
    <property type="component" value="Unassembled WGS sequence"/>
</dbReference>
<gene>
    <name evidence="2" type="ORF">CLV92_101118</name>
</gene>
<keyword evidence="1" id="KW-0472">Membrane</keyword>
<evidence type="ECO:0000313" key="3">
    <source>
        <dbReference type="Proteomes" id="UP000239485"/>
    </source>
</evidence>
<evidence type="ECO:0000256" key="1">
    <source>
        <dbReference type="SAM" id="Phobius"/>
    </source>
</evidence>
<accession>A0A2S6IVS2</accession>
<feature type="transmembrane region" description="Helical" evidence="1">
    <location>
        <begin position="119"/>
        <end position="141"/>
    </location>
</feature>
<evidence type="ECO:0000313" key="2">
    <source>
        <dbReference type="EMBL" id="PPK98423.1"/>
    </source>
</evidence>
<dbReference type="AlphaFoldDB" id="A0A2S6IVS2"/>
<protein>
    <recommendedName>
        <fullName evidence="4">ABC-2 type transport system permease protein</fullName>
    </recommendedName>
</protein>
<proteinExistence type="predicted"/>
<keyword evidence="3" id="KW-1185">Reference proteome</keyword>
<keyword evidence="1" id="KW-0812">Transmembrane</keyword>